<evidence type="ECO:0000256" key="8">
    <source>
        <dbReference type="ARBA" id="ARBA00018337"/>
    </source>
</evidence>
<evidence type="ECO:0000256" key="13">
    <source>
        <dbReference type="ARBA" id="ARBA00022695"/>
    </source>
</evidence>
<keyword evidence="17" id="KW-0443">Lipid metabolism</keyword>
<keyword evidence="14" id="KW-0999">Mitochondrion inner membrane</keyword>
<dbReference type="EMBL" id="SOSA01000004">
    <property type="protein sequence ID" value="THD00250.1"/>
    <property type="molecule type" value="Genomic_DNA"/>
</dbReference>
<evidence type="ECO:0000259" key="23">
    <source>
        <dbReference type="PROSITE" id="PS51116"/>
    </source>
</evidence>
<comment type="cofactor">
    <cofactor evidence="1">
        <name>Mg(2+)</name>
        <dbReference type="ChEBI" id="CHEBI:18420"/>
    </cofactor>
</comment>
<dbReference type="STRING" id="1220188.A0A4S3JXI5"/>
<keyword evidence="9" id="KW-0444">Lipid biosynthesis</keyword>
<keyword evidence="20" id="KW-0594">Phospholipid biosynthesis</keyword>
<keyword evidence="11" id="KW-0272">Extracellular matrix</keyword>
<comment type="caution">
    <text evidence="24">The sequence shown here is derived from an EMBL/GenBank/DDBJ whole genome shotgun (WGS) entry which is preliminary data.</text>
</comment>
<dbReference type="InterPro" id="IPR013015">
    <property type="entry name" value="Laminin_IV_B"/>
</dbReference>
<comment type="similarity">
    <text evidence="6">Belongs to the TAM41 family.</text>
</comment>
<keyword evidence="10" id="KW-0964">Secreted</keyword>
<evidence type="ECO:0000313" key="24">
    <source>
        <dbReference type="EMBL" id="THD00250.1"/>
    </source>
</evidence>
<reference evidence="24 25" key="1">
    <citation type="submission" date="2019-03" db="EMBL/GenBank/DDBJ databases">
        <title>The genome sequence of a newly discovered highly antifungal drug resistant Aspergillus species, Aspergillus tanneri NIH 1004.</title>
        <authorList>
            <person name="Mounaud S."/>
            <person name="Singh I."/>
            <person name="Joardar V."/>
            <person name="Pakala S."/>
            <person name="Pakala S."/>
            <person name="Venepally P."/>
            <person name="Hoover J."/>
            <person name="Nierman W."/>
            <person name="Chung J."/>
            <person name="Losada L."/>
        </authorList>
    </citation>
    <scope>NUCLEOTIDE SEQUENCE [LARGE SCALE GENOMIC DNA]</scope>
    <source>
        <strain evidence="24 25">NIH1004</strain>
    </source>
</reference>
<dbReference type="GO" id="GO:0032049">
    <property type="term" value="P:cardiolipin biosynthetic process"/>
    <property type="evidence" value="ECO:0007669"/>
    <property type="project" value="InterPro"/>
</dbReference>
<dbReference type="Proteomes" id="UP000308092">
    <property type="component" value="Unassembled WGS sequence"/>
</dbReference>
<dbReference type="PROSITE" id="PS51116">
    <property type="entry name" value="LAMININ_IVB"/>
    <property type="match status" value="1"/>
</dbReference>
<protein>
    <recommendedName>
        <fullName evidence="8">Phosphatidate cytidylyltransferase, mitochondrial</fullName>
        <ecNumber evidence="7">2.7.7.41</ecNumber>
    </recommendedName>
    <alternativeName>
        <fullName evidence="22">CDP-diacylglycerol synthase</fullName>
    </alternativeName>
</protein>
<evidence type="ECO:0000256" key="7">
    <source>
        <dbReference type="ARBA" id="ARBA00012487"/>
    </source>
</evidence>
<name>A0A4S3JXI5_9EURO</name>
<dbReference type="EC" id="2.7.7.41" evidence="7"/>
<keyword evidence="12" id="KW-0808">Transferase</keyword>
<evidence type="ECO:0000256" key="15">
    <source>
        <dbReference type="ARBA" id="ARBA00022842"/>
    </source>
</evidence>
<evidence type="ECO:0000256" key="21">
    <source>
        <dbReference type="ARBA" id="ARBA00023264"/>
    </source>
</evidence>
<proteinExistence type="inferred from homology"/>
<evidence type="ECO:0000256" key="19">
    <source>
        <dbReference type="ARBA" id="ARBA00023136"/>
    </source>
</evidence>
<organism evidence="24 25">
    <name type="scientific">Aspergillus tanneri</name>
    <dbReference type="NCBI Taxonomy" id="1220188"/>
    <lineage>
        <taxon>Eukaryota</taxon>
        <taxon>Fungi</taxon>
        <taxon>Dikarya</taxon>
        <taxon>Ascomycota</taxon>
        <taxon>Pezizomycotina</taxon>
        <taxon>Eurotiomycetes</taxon>
        <taxon>Eurotiomycetidae</taxon>
        <taxon>Eurotiales</taxon>
        <taxon>Aspergillaceae</taxon>
        <taxon>Aspergillus</taxon>
        <taxon>Aspergillus subgen. Circumdati</taxon>
    </lineage>
</organism>
<evidence type="ECO:0000256" key="10">
    <source>
        <dbReference type="ARBA" id="ARBA00022525"/>
    </source>
</evidence>
<dbReference type="Pfam" id="PF09139">
    <property type="entry name" value="Tam41_Mmp37"/>
    <property type="match status" value="1"/>
</dbReference>
<keyword evidence="21" id="KW-1208">Phospholipid metabolism</keyword>
<dbReference type="UniPathway" id="UPA00557">
    <property type="reaction ID" value="UER00614"/>
</dbReference>
<dbReference type="PANTHER" id="PTHR13619">
    <property type="entry name" value="PHOSPHATIDATE CYTIDYLYLTRANSFERASE, MITOCHONDRIAL"/>
    <property type="match status" value="1"/>
</dbReference>
<evidence type="ECO:0000256" key="22">
    <source>
        <dbReference type="ARBA" id="ARBA00029893"/>
    </source>
</evidence>
<evidence type="ECO:0000313" key="25">
    <source>
        <dbReference type="Proteomes" id="UP000308092"/>
    </source>
</evidence>
<keyword evidence="15" id="KW-0460">Magnesium</keyword>
<evidence type="ECO:0000256" key="20">
    <source>
        <dbReference type="ARBA" id="ARBA00023209"/>
    </source>
</evidence>
<keyword evidence="18" id="KW-0496">Mitochondrion</keyword>
<dbReference type="InterPro" id="IPR015222">
    <property type="entry name" value="Tam41"/>
</dbReference>
<gene>
    <name evidence="24" type="ORF">EYZ11_000300</name>
</gene>
<evidence type="ECO:0000256" key="3">
    <source>
        <dbReference type="ARBA" id="ARBA00004443"/>
    </source>
</evidence>
<dbReference type="GO" id="GO:0005604">
    <property type="term" value="C:basement membrane"/>
    <property type="evidence" value="ECO:0007669"/>
    <property type="project" value="UniProtKB-SubCell"/>
</dbReference>
<dbReference type="GO" id="GO:0016024">
    <property type="term" value="P:CDP-diacylglycerol biosynthetic process"/>
    <property type="evidence" value="ECO:0007669"/>
    <property type="project" value="UniProtKB-UniPathway"/>
</dbReference>
<comment type="pathway">
    <text evidence="4">Phospholipid metabolism; CDP-diacylglycerol biosynthesis; CDP-diacylglycerol from sn-glycerol 3-phosphate: step 3/3.</text>
</comment>
<evidence type="ECO:0000256" key="6">
    <source>
        <dbReference type="ARBA" id="ARBA00005458"/>
    </source>
</evidence>
<dbReference type="PANTHER" id="PTHR13619:SF0">
    <property type="entry name" value="PHOSPHATIDATE CYTIDYLYLTRANSFERASE, MITOCHONDRIAL"/>
    <property type="match status" value="1"/>
</dbReference>
<accession>A0A4S3JXI5</accession>
<evidence type="ECO:0000256" key="1">
    <source>
        <dbReference type="ARBA" id="ARBA00001946"/>
    </source>
</evidence>
<sequence>MAQNKSPTKPLPLLSDKQPGSILPFKVASTFGAGVYFYPFAEINNTLINYEVVNIDRLSRDLRSWENLYLAGRMQKPIRLLRDDADIRKAGYDNLVPVARSALLLRPVGLKKGDLYTVIAGLLYACDSWMTVGGDNPHKVRIIVDTLWTSCEWDGKMRVVEAEACRMAWIDVLAINRI</sequence>
<evidence type="ECO:0000256" key="11">
    <source>
        <dbReference type="ARBA" id="ARBA00022530"/>
    </source>
</evidence>
<dbReference type="AlphaFoldDB" id="A0A4S3JXI5"/>
<dbReference type="VEuPathDB" id="FungiDB:EYZ11_000300"/>
<evidence type="ECO:0000256" key="9">
    <source>
        <dbReference type="ARBA" id="ARBA00022516"/>
    </source>
</evidence>
<comment type="pathway">
    <text evidence="5">Lipid metabolism.</text>
</comment>
<evidence type="ECO:0000256" key="14">
    <source>
        <dbReference type="ARBA" id="ARBA00022792"/>
    </source>
</evidence>
<evidence type="ECO:0000256" key="16">
    <source>
        <dbReference type="ARBA" id="ARBA00022869"/>
    </source>
</evidence>
<dbReference type="GO" id="GO:0005743">
    <property type="term" value="C:mitochondrial inner membrane"/>
    <property type="evidence" value="ECO:0007669"/>
    <property type="project" value="UniProtKB-SubCell"/>
</dbReference>
<keyword evidence="19" id="KW-0472">Membrane</keyword>
<dbReference type="GO" id="GO:0004605">
    <property type="term" value="F:phosphatidate cytidylyltransferase activity"/>
    <property type="evidence" value="ECO:0007669"/>
    <property type="project" value="UniProtKB-EC"/>
</dbReference>
<evidence type="ECO:0000256" key="18">
    <source>
        <dbReference type="ARBA" id="ARBA00023128"/>
    </source>
</evidence>
<comment type="subcellular location">
    <subcellularLocation>
        <location evidence="3">Mitochondrion inner membrane</location>
        <topology evidence="3">Peripheral membrane protein</topology>
        <orientation evidence="3">Matrix side</orientation>
    </subcellularLocation>
    <subcellularLocation>
        <location evidence="2">Secreted</location>
        <location evidence="2">Extracellular space</location>
        <location evidence="2">Extracellular matrix</location>
        <location evidence="2">Basement membrane</location>
    </subcellularLocation>
</comment>
<evidence type="ECO:0000256" key="17">
    <source>
        <dbReference type="ARBA" id="ARBA00023098"/>
    </source>
</evidence>
<keyword evidence="13" id="KW-0548">Nucleotidyltransferase</keyword>
<keyword evidence="25" id="KW-1185">Reference proteome</keyword>
<feature type="domain" description="Laminin IV type B" evidence="23">
    <location>
        <begin position="1"/>
        <end position="178"/>
    </location>
</feature>
<evidence type="ECO:0000256" key="4">
    <source>
        <dbReference type="ARBA" id="ARBA00005119"/>
    </source>
</evidence>
<keyword evidence="16" id="KW-0084">Basement membrane</keyword>
<evidence type="ECO:0000256" key="5">
    <source>
        <dbReference type="ARBA" id="ARBA00005189"/>
    </source>
</evidence>
<evidence type="ECO:0000256" key="12">
    <source>
        <dbReference type="ARBA" id="ARBA00022679"/>
    </source>
</evidence>
<evidence type="ECO:0000256" key="2">
    <source>
        <dbReference type="ARBA" id="ARBA00004302"/>
    </source>
</evidence>